<dbReference type="CDD" id="cd00207">
    <property type="entry name" value="fer2"/>
    <property type="match status" value="1"/>
</dbReference>
<gene>
    <name evidence="2" type="primary">yfaE</name>
    <name evidence="2" type="ORF">ACHINZ_3000</name>
</gene>
<dbReference type="InterPro" id="IPR001041">
    <property type="entry name" value="2Fe-2S_ferredoxin-type"/>
</dbReference>
<dbReference type="PROSITE" id="PS51085">
    <property type="entry name" value="2FE2S_FER_2"/>
    <property type="match status" value="1"/>
</dbReference>
<evidence type="ECO:0000259" key="1">
    <source>
        <dbReference type="PROSITE" id="PS51085"/>
    </source>
</evidence>
<dbReference type="PROSITE" id="PS00197">
    <property type="entry name" value="2FE2S_FER_1"/>
    <property type="match status" value="1"/>
</dbReference>
<protein>
    <submittedName>
        <fullName evidence="2">Class I ribonucleotide reductase maintenance protein YfaE</fullName>
    </submittedName>
</protein>
<dbReference type="Gene3D" id="3.10.20.30">
    <property type="match status" value="1"/>
</dbReference>
<dbReference type="SUPFAM" id="SSF54292">
    <property type="entry name" value="2Fe-2S ferredoxin-like"/>
    <property type="match status" value="1"/>
</dbReference>
<organism evidence="2">
    <name type="scientific">Candidatus Aschnera chinzeii</name>
    <dbReference type="NCBI Taxonomy" id="1485666"/>
    <lineage>
        <taxon>Bacteria</taxon>
        <taxon>Pseudomonadati</taxon>
        <taxon>Pseudomonadota</taxon>
        <taxon>Gammaproteobacteria</taxon>
        <taxon>Enterobacterales</taxon>
        <taxon>Enterobacteriaceae</taxon>
        <taxon>Candidatus Aschnera</taxon>
    </lineage>
</organism>
<proteinExistence type="predicted"/>
<dbReference type="GO" id="GO:0051537">
    <property type="term" value="F:2 iron, 2 sulfur cluster binding"/>
    <property type="evidence" value="ECO:0007669"/>
    <property type="project" value="InterPro"/>
</dbReference>
<feature type="domain" description="2Fe-2S ferredoxin-type" evidence="1">
    <location>
        <begin position="4"/>
        <end position="91"/>
    </location>
</feature>
<dbReference type="InterPro" id="IPR006058">
    <property type="entry name" value="2Fe2S_fd_BS"/>
</dbReference>
<accession>A0AAT9G4J9</accession>
<name>A0AAT9G4J9_9ENTR</name>
<evidence type="ECO:0000313" key="2">
    <source>
        <dbReference type="EMBL" id="BET44628.1"/>
    </source>
</evidence>
<dbReference type="Pfam" id="PF00111">
    <property type="entry name" value="Fer2"/>
    <property type="match status" value="1"/>
</dbReference>
<dbReference type="InterPro" id="IPR036010">
    <property type="entry name" value="2Fe-2S_ferredoxin-like_sf"/>
</dbReference>
<sequence length="91" mass="10449">MINYKIILFHENKKSITFYAGKYISILEALEDNNINSEFQCRSGFCGVCRMILIDGNVRYNNNIIGHIHSNELYICSCQPMTNITINIGKI</sequence>
<dbReference type="NCBIfam" id="NF007985">
    <property type="entry name" value="PRK10713.1"/>
    <property type="match status" value="1"/>
</dbReference>
<reference evidence="2" key="1">
    <citation type="journal article" date="2023" name="Front. Microbiol.">
        <title>Genome analysis of Candidatus Aschnera chinzeii, the bacterial endosymbiont of the blood-sucking bat fly Penicillidia jenynsii (Insecta: Diptera: Nycteribiidae).</title>
        <authorList>
            <person name="Koga R."/>
            <person name="Moriyama M."/>
            <person name="Nozaki T."/>
            <person name="Fukatsu T."/>
        </authorList>
    </citation>
    <scope>NUCLEOTIDE SEQUENCE</scope>
    <source>
        <strain evidence="2">Kw-01</strain>
    </source>
</reference>
<reference evidence="2" key="2">
    <citation type="submission" date="2023-10" db="EMBL/GenBank/DDBJ databases">
        <authorList>
            <person name="Koga R."/>
            <person name="Fukatsu T."/>
        </authorList>
    </citation>
    <scope>NUCLEOTIDE SEQUENCE</scope>
    <source>
        <strain evidence="2">Kw-01</strain>
    </source>
</reference>
<dbReference type="AlphaFoldDB" id="A0AAT9G4J9"/>
<dbReference type="InterPro" id="IPR012675">
    <property type="entry name" value="Beta-grasp_dom_sf"/>
</dbReference>
<dbReference type="EMBL" id="AP028961">
    <property type="protein sequence ID" value="BET44628.1"/>
    <property type="molecule type" value="Genomic_DNA"/>
</dbReference>